<sequence>MLQTFFAPLVVGLLVAIFTDWLERRRHR</sequence>
<evidence type="ECO:0000313" key="2">
    <source>
        <dbReference type="EMBL" id="TGD20241.1"/>
    </source>
</evidence>
<dbReference type="NCBIfam" id="NF033608">
    <property type="entry name" value="type_I_tox_Fst"/>
    <property type="match status" value="1"/>
</dbReference>
<evidence type="ECO:0000256" key="1">
    <source>
        <dbReference type="SAM" id="Phobius"/>
    </source>
</evidence>
<organism evidence="2 3">
    <name type="scientific">Levilactobacillus suantsaiihabitans</name>
    <dbReference type="NCBI Taxonomy" id="2487722"/>
    <lineage>
        <taxon>Bacteria</taxon>
        <taxon>Bacillati</taxon>
        <taxon>Bacillota</taxon>
        <taxon>Bacilli</taxon>
        <taxon>Lactobacillales</taxon>
        <taxon>Lactobacillaceae</taxon>
        <taxon>Levilactobacillus</taxon>
    </lineage>
</organism>
<dbReference type="Proteomes" id="UP000297348">
    <property type="component" value="Unassembled WGS sequence"/>
</dbReference>
<keyword evidence="1" id="KW-1133">Transmembrane helix</keyword>
<comment type="caution">
    <text evidence="2">The sequence shown here is derived from an EMBL/GenBank/DDBJ whole genome shotgun (WGS) entry which is preliminary data.</text>
</comment>
<name>A0A4Z0JBP6_9LACO</name>
<dbReference type="AlphaFoldDB" id="A0A4Z0JBP6"/>
<protein>
    <submittedName>
        <fullName evidence="2">Type I toxin-antitoxin system Fst family toxin</fullName>
    </submittedName>
</protein>
<feature type="transmembrane region" description="Helical" evidence="1">
    <location>
        <begin position="6"/>
        <end position="22"/>
    </location>
</feature>
<keyword evidence="1" id="KW-0472">Membrane</keyword>
<dbReference type="EMBL" id="RKLX01000001">
    <property type="protein sequence ID" value="TGD20241.1"/>
    <property type="molecule type" value="Genomic_DNA"/>
</dbReference>
<dbReference type="RefSeq" id="WP_125575124.1">
    <property type="nucleotide sequence ID" value="NZ_RKLX01000001.1"/>
</dbReference>
<evidence type="ECO:0000313" key="3">
    <source>
        <dbReference type="Proteomes" id="UP000297348"/>
    </source>
</evidence>
<gene>
    <name evidence="2" type="ORF">EGT51_00385</name>
</gene>
<reference evidence="2 3" key="1">
    <citation type="submission" date="2018-10" db="EMBL/GenBank/DDBJ databases">
        <title>Lactobacillus sp. R7 and Lactobacillus sp. R19 isolated from fermented mustard green product of Taiwan.</title>
        <authorList>
            <person name="Lin S.-T."/>
        </authorList>
    </citation>
    <scope>NUCLEOTIDE SEQUENCE [LARGE SCALE GENOMIC DNA]</scope>
    <source>
        <strain evidence="2 3">BCRC 81129</strain>
    </source>
</reference>
<keyword evidence="1" id="KW-0812">Transmembrane</keyword>
<accession>A0A4Z0JBP6</accession>
<proteinExistence type="predicted"/>
<keyword evidence="3" id="KW-1185">Reference proteome</keyword>